<keyword evidence="3" id="KW-1185">Reference proteome</keyword>
<dbReference type="Proteomes" id="UP000319040">
    <property type="component" value="Unassembled WGS sequence"/>
</dbReference>
<protein>
    <submittedName>
        <fullName evidence="2">Uncharacterized protein</fullName>
    </submittedName>
</protein>
<organism evidence="2 3">
    <name type="scientific">Saccharicrinis carchari</name>
    <dbReference type="NCBI Taxonomy" id="1168039"/>
    <lineage>
        <taxon>Bacteria</taxon>
        <taxon>Pseudomonadati</taxon>
        <taxon>Bacteroidota</taxon>
        <taxon>Bacteroidia</taxon>
        <taxon>Marinilabiliales</taxon>
        <taxon>Marinilabiliaceae</taxon>
        <taxon>Saccharicrinis</taxon>
    </lineage>
</organism>
<gene>
    <name evidence="2" type="ORF">SAMN06265379_1143</name>
</gene>
<reference evidence="2 3" key="1">
    <citation type="submission" date="2017-05" db="EMBL/GenBank/DDBJ databases">
        <authorList>
            <person name="Varghese N."/>
            <person name="Submissions S."/>
        </authorList>
    </citation>
    <scope>NUCLEOTIDE SEQUENCE [LARGE SCALE GENOMIC DNA]</scope>
    <source>
        <strain evidence="2 3">DSM 27040</strain>
    </source>
</reference>
<keyword evidence="1" id="KW-0812">Transmembrane</keyword>
<proteinExistence type="predicted"/>
<sequence length="48" mass="5676">MSNVLCQLEFATNFFVKKANTHSLPFKTLIICFNFLIFVLIFYNNWPS</sequence>
<keyword evidence="1" id="KW-1133">Transmembrane helix</keyword>
<name>A0A521F3T3_SACCC</name>
<accession>A0A521F3T3</accession>
<evidence type="ECO:0000256" key="1">
    <source>
        <dbReference type="SAM" id="Phobius"/>
    </source>
</evidence>
<evidence type="ECO:0000313" key="2">
    <source>
        <dbReference type="EMBL" id="SMO90706.1"/>
    </source>
</evidence>
<keyword evidence="1" id="KW-0472">Membrane</keyword>
<dbReference type="AlphaFoldDB" id="A0A521F3T3"/>
<evidence type="ECO:0000313" key="3">
    <source>
        <dbReference type="Proteomes" id="UP000319040"/>
    </source>
</evidence>
<dbReference type="EMBL" id="FXTB01000014">
    <property type="protein sequence ID" value="SMO90706.1"/>
    <property type="molecule type" value="Genomic_DNA"/>
</dbReference>
<feature type="transmembrane region" description="Helical" evidence="1">
    <location>
        <begin position="24"/>
        <end position="43"/>
    </location>
</feature>